<accession>A0A1G8P2Z1</accession>
<dbReference type="STRING" id="930129.SAMN05216352_11391"/>
<keyword evidence="3" id="KW-1185">Reference proteome</keyword>
<gene>
    <name evidence="2" type="ORF">SAMN05216352_11391</name>
</gene>
<reference evidence="2 3" key="1">
    <citation type="submission" date="2016-10" db="EMBL/GenBank/DDBJ databases">
        <authorList>
            <person name="de Groot N.N."/>
        </authorList>
    </citation>
    <scope>NUCLEOTIDE SEQUENCE [LARGE SCALE GENOMIC DNA]</scope>
    <source>
        <strain evidence="3">P4B,CCM 7963,CECT 7998,DSM 25260,IBRC-M 10614,KCTC 13821</strain>
    </source>
</reference>
<dbReference type="RefSeq" id="WP_091587184.1">
    <property type="nucleotide sequence ID" value="NZ_FNDU01000013.1"/>
</dbReference>
<proteinExistence type="predicted"/>
<sequence length="112" mass="12432">MKKLLFFLLFLLVCTSIYYDITEGTLFTPPMESDSSSTSLPSSDTLDDQNKIEVTVEPGQTVLSVVEKLHDGPVPASIEQISSDFEKLNNGLSPESIQVDKSYFFPVYESNS</sequence>
<name>A0A1G8P2Z1_9BACI</name>
<organism evidence="2 3">
    <name type="scientific">Alteribacillus bidgolensis</name>
    <dbReference type="NCBI Taxonomy" id="930129"/>
    <lineage>
        <taxon>Bacteria</taxon>
        <taxon>Bacillati</taxon>
        <taxon>Bacillota</taxon>
        <taxon>Bacilli</taxon>
        <taxon>Bacillales</taxon>
        <taxon>Bacillaceae</taxon>
        <taxon>Alteribacillus</taxon>
    </lineage>
</organism>
<evidence type="ECO:0000256" key="1">
    <source>
        <dbReference type="SAM" id="MobiDB-lite"/>
    </source>
</evidence>
<feature type="compositionally biased region" description="Low complexity" evidence="1">
    <location>
        <begin position="33"/>
        <end position="44"/>
    </location>
</feature>
<feature type="region of interest" description="Disordered" evidence="1">
    <location>
        <begin position="28"/>
        <end position="47"/>
    </location>
</feature>
<dbReference type="EMBL" id="FNDU01000013">
    <property type="protein sequence ID" value="SDI86735.1"/>
    <property type="molecule type" value="Genomic_DNA"/>
</dbReference>
<evidence type="ECO:0000313" key="2">
    <source>
        <dbReference type="EMBL" id="SDI86735.1"/>
    </source>
</evidence>
<dbReference type="Proteomes" id="UP000199017">
    <property type="component" value="Unassembled WGS sequence"/>
</dbReference>
<dbReference type="OrthoDB" id="2691912at2"/>
<dbReference type="AlphaFoldDB" id="A0A1G8P2Z1"/>
<protein>
    <recommendedName>
        <fullName evidence="4">LysM domain-containing protein</fullName>
    </recommendedName>
</protein>
<evidence type="ECO:0000313" key="3">
    <source>
        <dbReference type="Proteomes" id="UP000199017"/>
    </source>
</evidence>
<evidence type="ECO:0008006" key="4">
    <source>
        <dbReference type="Google" id="ProtNLM"/>
    </source>
</evidence>